<dbReference type="InterPro" id="IPR046216">
    <property type="entry name" value="DUF6249"/>
</dbReference>
<keyword evidence="4" id="KW-1185">Reference proteome</keyword>
<gene>
    <name evidence="3" type="ORF">DSL64_23460</name>
</gene>
<evidence type="ECO:0000313" key="4">
    <source>
        <dbReference type="Proteomes" id="UP000256373"/>
    </source>
</evidence>
<reference evidence="3 4" key="1">
    <citation type="submission" date="2018-07" db="EMBL/GenBank/DDBJ databases">
        <title>Dyadobacter roseus sp. nov., isolated from rose rhizosphere soil.</title>
        <authorList>
            <person name="Chen L."/>
        </authorList>
    </citation>
    <scope>NUCLEOTIDE SEQUENCE [LARGE SCALE GENOMIC DNA]</scope>
    <source>
        <strain evidence="3 4">RS19</strain>
    </source>
</reference>
<dbReference type="RefSeq" id="WP_115833392.1">
    <property type="nucleotide sequence ID" value="NZ_QNUL01000027.1"/>
</dbReference>
<dbReference type="AlphaFoldDB" id="A0A3D8Y4V3"/>
<name>A0A3D8Y4V3_9BACT</name>
<comment type="caution">
    <text evidence="3">The sequence shown here is derived from an EMBL/GenBank/DDBJ whole genome shotgun (WGS) entry which is preliminary data.</text>
</comment>
<feature type="domain" description="DUF6249" evidence="2">
    <location>
        <begin position="8"/>
        <end position="106"/>
    </location>
</feature>
<sequence length="114" mass="12752">MEHIKHIIITVTAIGSVFGVLYVLMMTRYRERMAMIERNVDASLFTSKGSISPTLKFGMLLVGVALGILMGNVLHDHYSLSRGTSFSSMTLLFGGISLIINFVIERRLDRKSEE</sequence>
<dbReference type="Proteomes" id="UP000256373">
    <property type="component" value="Unassembled WGS sequence"/>
</dbReference>
<feature type="transmembrane region" description="Helical" evidence="1">
    <location>
        <begin position="57"/>
        <end position="74"/>
    </location>
</feature>
<protein>
    <recommendedName>
        <fullName evidence="2">DUF6249 domain-containing protein</fullName>
    </recommendedName>
</protein>
<dbReference type="Pfam" id="PF19762">
    <property type="entry name" value="DUF6249"/>
    <property type="match status" value="1"/>
</dbReference>
<feature type="transmembrane region" description="Helical" evidence="1">
    <location>
        <begin position="6"/>
        <end position="25"/>
    </location>
</feature>
<keyword evidence="1" id="KW-0472">Membrane</keyword>
<evidence type="ECO:0000259" key="2">
    <source>
        <dbReference type="Pfam" id="PF19762"/>
    </source>
</evidence>
<feature type="transmembrane region" description="Helical" evidence="1">
    <location>
        <begin position="86"/>
        <end position="104"/>
    </location>
</feature>
<dbReference type="EMBL" id="QNUL01000027">
    <property type="protein sequence ID" value="REA57490.1"/>
    <property type="molecule type" value="Genomic_DNA"/>
</dbReference>
<evidence type="ECO:0000313" key="3">
    <source>
        <dbReference type="EMBL" id="REA57490.1"/>
    </source>
</evidence>
<dbReference type="OrthoDB" id="679295at2"/>
<organism evidence="3 4">
    <name type="scientific">Dyadobacter luteus</name>
    <dbReference type="NCBI Taxonomy" id="2259619"/>
    <lineage>
        <taxon>Bacteria</taxon>
        <taxon>Pseudomonadati</taxon>
        <taxon>Bacteroidota</taxon>
        <taxon>Cytophagia</taxon>
        <taxon>Cytophagales</taxon>
        <taxon>Spirosomataceae</taxon>
        <taxon>Dyadobacter</taxon>
    </lineage>
</organism>
<accession>A0A3D8Y4V3</accession>
<keyword evidence="1" id="KW-0812">Transmembrane</keyword>
<evidence type="ECO:0000256" key="1">
    <source>
        <dbReference type="SAM" id="Phobius"/>
    </source>
</evidence>
<proteinExistence type="predicted"/>
<keyword evidence="1" id="KW-1133">Transmembrane helix</keyword>